<evidence type="ECO:0000313" key="3">
    <source>
        <dbReference type="EMBL" id="SCX84924.1"/>
    </source>
</evidence>
<dbReference type="InterPro" id="IPR011083">
    <property type="entry name" value="Phage_tail_collar_dom"/>
</dbReference>
<keyword evidence="4" id="KW-1185">Reference proteome</keyword>
<accession>A0A1G5B425</accession>
<dbReference type="Pfam" id="PF07484">
    <property type="entry name" value="Collar"/>
    <property type="match status" value="1"/>
</dbReference>
<sequence length="348" mass="37552">MAESYFTTLTNTGKAMFANSPVLGTPVSFSTLAVGDGNGSYAGLELAAMLQRTTLINEVWRGSINHISVDETNSNWLVVEAFIPSDVGDFDIREVGLFDPDGNLIAIGKYPHTYKPKIIQGASKDLYVKMILEVSDSAAVELKVDPAVVLATRQHVADELEAYPEMVRKDEDGNVTISGQGCMGSKHILTEVGDIVVLPFEATEAQLVDRRLMECNGASVSRTTYSNLFAAIGLMYGTVDDSHFNLPDFRGVFLRGWDNGAGIDPDSAARTNRGDGKTGAVLGTQQMDQNKSHVHGNKGGYSNASGYANFNLLYVGGENERGSNDSTLPDGGNEARPKNISVMYCIRY</sequence>
<dbReference type="InterPro" id="IPR037053">
    <property type="entry name" value="Phage_tail_collar_dom_sf"/>
</dbReference>
<proteinExistence type="predicted"/>
<protein>
    <submittedName>
        <fullName evidence="3">Phage Tail Collar Domain</fullName>
    </submittedName>
</protein>
<dbReference type="EMBL" id="FMUX01000001">
    <property type="protein sequence ID" value="SCX84924.1"/>
    <property type="molecule type" value="Genomic_DNA"/>
</dbReference>
<name>A0A1G5B425_9BACT</name>
<evidence type="ECO:0000259" key="2">
    <source>
        <dbReference type="Pfam" id="PF12571"/>
    </source>
</evidence>
<dbReference type="InterPro" id="IPR022225">
    <property type="entry name" value="Phage_tail_fibre_N"/>
</dbReference>
<dbReference type="SUPFAM" id="SSF88874">
    <property type="entry name" value="Receptor-binding domain of short tail fibre protein gp12"/>
    <property type="match status" value="1"/>
</dbReference>
<dbReference type="Pfam" id="PF12571">
    <property type="entry name" value="Phage_tail_fib"/>
    <property type="match status" value="1"/>
</dbReference>
<reference evidence="3 4" key="1">
    <citation type="submission" date="2016-10" db="EMBL/GenBank/DDBJ databases">
        <authorList>
            <person name="de Groot N.N."/>
        </authorList>
    </citation>
    <scope>NUCLEOTIDE SEQUENCE [LARGE SCALE GENOMIC DNA]</scope>
    <source>
        <strain evidence="3 4">AA1</strain>
    </source>
</reference>
<dbReference type="Proteomes" id="UP000198870">
    <property type="component" value="Unassembled WGS sequence"/>
</dbReference>
<dbReference type="AlphaFoldDB" id="A0A1G5B425"/>
<gene>
    <name evidence="3" type="ORF">SAMN05216233_101614</name>
</gene>
<evidence type="ECO:0000259" key="1">
    <source>
        <dbReference type="Pfam" id="PF07484"/>
    </source>
</evidence>
<dbReference type="STRING" id="419481.SAMN05216233_101614"/>
<dbReference type="Gene3D" id="3.90.1340.10">
    <property type="entry name" value="Phage tail collar domain"/>
    <property type="match status" value="1"/>
</dbReference>
<feature type="domain" description="Phage tail collar" evidence="1">
    <location>
        <begin position="210"/>
        <end position="253"/>
    </location>
</feature>
<dbReference type="RefSeq" id="WP_092208065.1">
    <property type="nucleotide sequence ID" value="NZ_FMUX01000001.1"/>
</dbReference>
<organism evidence="3 4">
    <name type="scientific">Desulfoluna spongiiphila</name>
    <dbReference type="NCBI Taxonomy" id="419481"/>
    <lineage>
        <taxon>Bacteria</taxon>
        <taxon>Pseudomonadati</taxon>
        <taxon>Thermodesulfobacteriota</taxon>
        <taxon>Desulfobacteria</taxon>
        <taxon>Desulfobacterales</taxon>
        <taxon>Desulfolunaceae</taxon>
        <taxon>Desulfoluna</taxon>
    </lineage>
</organism>
<dbReference type="OrthoDB" id="7710585at2"/>
<dbReference type="InterPro" id="IPR051934">
    <property type="entry name" value="Phage_Tail_Fiber_Structural"/>
</dbReference>
<dbReference type="PANTHER" id="PTHR35191:SF1">
    <property type="entry name" value="PROPHAGE SIDE TAIL FIBER PROTEIN HOMOLOG STFQ-RELATED"/>
    <property type="match status" value="1"/>
</dbReference>
<dbReference type="PANTHER" id="PTHR35191">
    <property type="entry name" value="PROPHAGE SIDE TAIL FIBER PROTEIN HOMOLOG STFQ-RELATED"/>
    <property type="match status" value="1"/>
</dbReference>
<feature type="domain" description="Phage tail fibre protein N-terminal" evidence="2">
    <location>
        <begin position="1"/>
        <end position="154"/>
    </location>
</feature>
<evidence type="ECO:0000313" key="4">
    <source>
        <dbReference type="Proteomes" id="UP000198870"/>
    </source>
</evidence>